<dbReference type="NCBIfam" id="TIGR01730">
    <property type="entry name" value="RND_mfp"/>
    <property type="match status" value="1"/>
</dbReference>
<dbReference type="InterPro" id="IPR058792">
    <property type="entry name" value="Beta-barrel_RND_2"/>
</dbReference>
<dbReference type="EMBL" id="BAABIQ010000044">
    <property type="protein sequence ID" value="GAA4807533.1"/>
    <property type="molecule type" value="Genomic_DNA"/>
</dbReference>
<keyword evidence="6" id="KW-1185">Reference proteome</keyword>
<evidence type="ECO:0000313" key="5">
    <source>
        <dbReference type="EMBL" id="GAA4807533.1"/>
    </source>
</evidence>
<dbReference type="Proteomes" id="UP001501411">
    <property type="component" value="Unassembled WGS sequence"/>
</dbReference>
<comment type="caution">
    <text evidence="5">The sequence shown here is derived from an EMBL/GenBank/DDBJ whole genome shotgun (WGS) entry which is preliminary data.</text>
</comment>
<name>A0ABP9CBW5_9SPHI</name>
<evidence type="ECO:0008006" key="7">
    <source>
        <dbReference type="Google" id="ProtNLM"/>
    </source>
</evidence>
<reference evidence="6" key="1">
    <citation type="journal article" date="2019" name="Int. J. Syst. Evol. Microbiol.">
        <title>The Global Catalogue of Microorganisms (GCM) 10K type strain sequencing project: providing services to taxonomists for standard genome sequencing and annotation.</title>
        <authorList>
            <consortium name="The Broad Institute Genomics Platform"/>
            <consortium name="The Broad Institute Genome Sequencing Center for Infectious Disease"/>
            <person name="Wu L."/>
            <person name="Ma J."/>
        </authorList>
    </citation>
    <scope>NUCLEOTIDE SEQUENCE [LARGE SCALE GENOMIC DNA]</scope>
    <source>
        <strain evidence="6">JCM 18200</strain>
    </source>
</reference>
<feature type="domain" description="CzcB-like barrel-sandwich hybrid" evidence="4">
    <location>
        <begin position="44"/>
        <end position="183"/>
    </location>
</feature>
<sequence length="334" mass="36872">MQQQDVSAVSDSIIRHLQTAKVSLDKEDGYVKLNGKIVPDESKEAKIFALASGKISSLNVALGDYVQKGQVLAVLQSSEVANTSNELAIAKADLAVKEKSVKAQKELFDGGLATEREYVEAEMEYKKALAAVSRTEQVAAITGGDKATYWLKAPISGFLLEKNVTNNSEIRQDNAINLFTIADLTEVWVIANVYEADINHIQLGDSVVMNTLANPKKNYVGKIDRIYHVLDPATRTMQVRVSLGNPNNELKPEMFVTMKVAQAPMGKALTIPSRALIMENSRYYVIVRQQNQLKIQAIELLNRSADKAYVQGLSLHDEVVVNEQVFLYEALSSK</sequence>
<gene>
    <name evidence="5" type="ORF">GCM10023231_40930</name>
</gene>
<evidence type="ECO:0000259" key="4">
    <source>
        <dbReference type="Pfam" id="PF25973"/>
    </source>
</evidence>
<feature type="domain" description="CusB-like beta-barrel" evidence="3">
    <location>
        <begin position="186"/>
        <end position="262"/>
    </location>
</feature>
<evidence type="ECO:0000313" key="6">
    <source>
        <dbReference type="Proteomes" id="UP001501411"/>
    </source>
</evidence>
<dbReference type="PANTHER" id="PTHR30097:SF4">
    <property type="entry name" value="SLR6042 PROTEIN"/>
    <property type="match status" value="1"/>
</dbReference>
<dbReference type="Gene3D" id="2.40.420.20">
    <property type="match status" value="1"/>
</dbReference>
<evidence type="ECO:0000259" key="3">
    <source>
        <dbReference type="Pfam" id="PF25954"/>
    </source>
</evidence>
<dbReference type="Gene3D" id="2.40.30.170">
    <property type="match status" value="1"/>
</dbReference>
<dbReference type="Gene3D" id="2.40.50.100">
    <property type="match status" value="1"/>
</dbReference>
<comment type="similarity">
    <text evidence="1">Belongs to the membrane fusion protein (MFP) (TC 8.A.1) family.</text>
</comment>
<dbReference type="Pfam" id="PF25954">
    <property type="entry name" value="Beta-barrel_RND_2"/>
    <property type="match status" value="1"/>
</dbReference>
<evidence type="ECO:0000256" key="1">
    <source>
        <dbReference type="ARBA" id="ARBA00009477"/>
    </source>
</evidence>
<accession>A0ABP9CBW5</accession>
<dbReference type="Pfam" id="PF25973">
    <property type="entry name" value="BSH_CzcB"/>
    <property type="match status" value="1"/>
</dbReference>
<keyword evidence="2" id="KW-0813">Transport</keyword>
<organism evidence="5 6">
    <name type="scientific">Olivibacter ginsenosidimutans</name>
    <dbReference type="NCBI Taxonomy" id="1176537"/>
    <lineage>
        <taxon>Bacteria</taxon>
        <taxon>Pseudomonadati</taxon>
        <taxon>Bacteroidota</taxon>
        <taxon>Sphingobacteriia</taxon>
        <taxon>Sphingobacteriales</taxon>
        <taxon>Sphingobacteriaceae</taxon>
        <taxon>Olivibacter</taxon>
    </lineage>
</organism>
<protein>
    <recommendedName>
        <fullName evidence="7">Efflux RND transporter periplasmic adaptor subunit</fullName>
    </recommendedName>
</protein>
<evidence type="ECO:0000256" key="2">
    <source>
        <dbReference type="ARBA" id="ARBA00022448"/>
    </source>
</evidence>
<proteinExistence type="inferred from homology"/>
<dbReference type="InterPro" id="IPR051909">
    <property type="entry name" value="MFP_Cation_Efflux"/>
</dbReference>
<dbReference type="PANTHER" id="PTHR30097">
    <property type="entry name" value="CATION EFFLUX SYSTEM PROTEIN CUSB"/>
    <property type="match status" value="1"/>
</dbReference>
<dbReference type="InterPro" id="IPR058647">
    <property type="entry name" value="BSH_CzcB-like"/>
</dbReference>
<dbReference type="SUPFAM" id="SSF111369">
    <property type="entry name" value="HlyD-like secretion proteins"/>
    <property type="match status" value="1"/>
</dbReference>
<dbReference type="InterPro" id="IPR006143">
    <property type="entry name" value="RND_pump_MFP"/>
</dbReference>